<dbReference type="RefSeq" id="WP_289959781.1">
    <property type="nucleotide sequence ID" value="NZ_JAUEMJ010000012.1"/>
</dbReference>
<protein>
    <submittedName>
        <fullName evidence="1">Uncharacterized protein</fullName>
    </submittedName>
</protein>
<comment type="caution">
    <text evidence="1">The sequence shown here is derived from an EMBL/GenBank/DDBJ whole genome shotgun (WGS) entry which is preliminary data.</text>
</comment>
<sequence>MAKNKKRAPDPLRFLVLARTPSGHYPHPVEVALYPDGADSITAFSIGPHVVNAGGLVRLSILIDETRGELNPSFNMEFDAAELHWLVPFLVRLQAGEDVKDEIVAAYRDLHGAAPETMEIARPRNWTS</sequence>
<reference evidence="1" key="1">
    <citation type="submission" date="2023-06" db="EMBL/GenBank/DDBJ databases">
        <title>Gycomyces niveus sp.nov., a novel actinomycete isolated from soil in Shouguang.</title>
        <authorList>
            <person name="Yang X."/>
            <person name="Zhao J."/>
        </authorList>
    </citation>
    <scope>NUCLEOTIDE SEQUENCE</scope>
    <source>
        <strain evidence="1">NEAU C2</strain>
    </source>
</reference>
<dbReference type="EMBL" id="JAUEMJ010000016">
    <property type="protein sequence ID" value="MDN3243747.1"/>
    <property type="molecule type" value="Genomic_DNA"/>
</dbReference>
<name>A0ABT7YXL7_9ACTN</name>
<accession>A0ABT7YXL7</accession>
<dbReference type="Proteomes" id="UP001171902">
    <property type="component" value="Unassembled WGS sequence"/>
</dbReference>
<evidence type="ECO:0000313" key="3">
    <source>
        <dbReference type="Proteomes" id="UP001171902"/>
    </source>
</evidence>
<evidence type="ECO:0000313" key="2">
    <source>
        <dbReference type="EMBL" id="MDN3243747.1"/>
    </source>
</evidence>
<dbReference type="EMBL" id="JAUEMJ010000012">
    <property type="protein sequence ID" value="MDN3243376.1"/>
    <property type="molecule type" value="Genomic_DNA"/>
</dbReference>
<keyword evidence="3" id="KW-1185">Reference proteome</keyword>
<organism evidence="1 3">
    <name type="scientific">Glycomyces tritici</name>
    <dbReference type="NCBI Taxonomy" id="2665176"/>
    <lineage>
        <taxon>Bacteria</taxon>
        <taxon>Bacillati</taxon>
        <taxon>Actinomycetota</taxon>
        <taxon>Actinomycetes</taxon>
        <taxon>Glycomycetales</taxon>
        <taxon>Glycomycetaceae</taxon>
        <taxon>Glycomyces</taxon>
    </lineage>
</organism>
<evidence type="ECO:0000313" key="1">
    <source>
        <dbReference type="EMBL" id="MDN3243376.1"/>
    </source>
</evidence>
<proteinExistence type="predicted"/>
<gene>
    <name evidence="1" type="ORF">QWI33_26910</name>
    <name evidence="2" type="ORF">QWI33_28820</name>
</gene>